<keyword evidence="5" id="KW-0574">Periplasm</keyword>
<dbReference type="GO" id="GO:0042597">
    <property type="term" value="C:periplasmic space"/>
    <property type="evidence" value="ECO:0007669"/>
    <property type="project" value="UniProtKB-SubCell"/>
</dbReference>
<dbReference type="AlphaFoldDB" id="A0A016XL43"/>
<feature type="binding site" description="axial binding residue" evidence="9">
    <location>
        <position position="50"/>
    </location>
    <ligand>
        <name>heme c</name>
        <dbReference type="ChEBI" id="CHEBI:61717"/>
        <label>1</label>
    </ligand>
    <ligandPart>
        <name>Fe</name>
        <dbReference type="ChEBI" id="CHEBI:18248"/>
    </ligandPart>
</feature>
<feature type="domain" description="Cytochrome c" evidence="11">
    <location>
        <begin position="34"/>
        <end position="116"/>
    </location>
</feature>
<dbReference type="InterPro" id="IPR050597">
    <property type="entry name" value="Cytochrome_c_Oxidase_Subunit"/>
</dbReference>
<protein>
    <submittedName>
        <fullName evidence="12">Cytochrome C</fullName>
    </submittedName>
</protein>
<evidence type="ECO:0000256" key="10">
    <source>
        <dbReference type="SAM" id="SignalP"/>
    </source>
</evidence>
<evidence type="ECO:0000313" key="13">
    <source>
        <dbReference type="Proteomes" id="UP000023268"/>
    </source>
</evidence>
<keyword evidence="2" id="KW-0813">Transport</keyword>
<gene>
    <name evidence="12" type="ORF">AZ34_17035</name>
</gene>
<keyword evidence="4 9" id="KW-0479">Metal-binding</keyword>
<feature type="binding site" description="axial binding residue" evidence="9">
    <location>
        <position position="146"/>
    </location>
    <ligand>
        <name>heme c</name>
        <dbReference type="ChEBI" id="CHEBI:61717"/>
        <label>2</label>
    </ligand>
    <ligandPart>
        <name>Fe</name>
        <dbReference type="ChEBI" id="CHEBI:18248"/>
    </ligandPart>
</feature>
<evidence type="ECO:0000256" key="5">
    <source>
        <dbReference type="ARBA" id="ARBA00022764"/>
    </source>
</evidence>
<dbReference type="Gene3D" id="1.10.760.10">
    <property type="entry name" value="Cytochrome c-like domain"/>
    <property type="match status" value="2"/>
</dbReference>
<dbReference type="GO" id="GO:0005506">
    <property type="term" value="F:iron ion binding"/>
    <property type="evidence" value="ECO:0007669"/>
    <property type="project" value="InterPro"/>
</dbReference>
<evidence type="ECO:0000256" key="9">
    <source>
        <dbReference type="PIRSR" id="PIRSR000005-2"/>
    </source>
</evidence>
<dbReference type="eggNOG" id="COG2863">
    <property type="taxonomic scope" value="Bacteria"/>
</dbReference>
<dbReference type="PROSITE" id="PS51007">
    <property type="entry name" value="CYTC"/>
    <property type="match status" value="2"/>
</dbReference>
<evidence type="ECO:0000256" key="4">
    <source>
        <dbReference type="ARBA" id="ARBA00022723"/>
    </source>
</evidence>
<name>A0A016XL43_9BURK</name>
<keyword evidence="6" id="KW-0249">Electron transport</keyword>
<dbReference type="RefSeq" id="WP_155831848.1">
    <property type="nucleotide sequence ID" value="NZ_JEMG01000001.1"/>
</dbReference>
<keyword evidence="7 9" id="KW-0408">Iron</keyword>
<dbReference type="PANTHER" id="PTHR33751">
    <property type="entry name" value="CBB3-TYPE CYTOCHROME C OXIDASE SUBUNIT FIXP"/>
    <property type="match status" value="1"/>
</dbReference>
<proteinExistence type="predicted"/>
<feature type="binding site" description="covalent" evidence="8">
    <location>
        <position position="49"/>
    </location>
    <ligand>
        <name>heme c</name>
        <dbReference type="ChEBI" id="CHEBI:61717"/>
        <label>1</label>
    </ligand>
</feature>
<feature type="binding site" description="covalent" evidence="8">
    <location>
        <position position="46"/>
    </location>
    <ligand>
        <name>heme c</name>
        <dbReference type="ChEBI" id="CHEBI:61717"/>
        <label>1</label>
    </ligand>
</feature>
<feature type="domain" description="Cytochrome c" evidence="11">
    <location>
        <begin position="128"/>
        <end position="214"/>
    </location>
</feature>
<evidence type="ECO:0000256" key="3">
    <source>
        <dbReference type="ARBA" id="ARBA00022617"/>
    </source>
</evidence>
<evidence type="ECO:0000259" key="11">
    <source>
        <dbReference type="PROSITE" id="PS51007"/>
    </source>
</evidence>
<comment type="PTM">
    <text evidence="8">Binds 2 heme c groups covalently per subunit.</text>
</comment>
<comment type="caution">
    <text evidence="12">The sequence shown here is derived from an EMBL/GenBank/DDBJ whole genome shotgun (WGS) entry which is preliminary data.</text>
</comment>
<organism evidence="12 13">
    <name type="scientific">Hylemonella gracilis str. Niagara R</name>
    <dbReference type="NCBI Taxonomy" id="1458275"/>
    <lineage>
        <taxon>Bacteria</taxon>
        <taxon>Pseudomonadati</taxon>
        <taxon>Pseudomonadota</taxon>
        <taxon>Betaproteobacteria</taxon>
        <taxon>Burkholderiales</taxon>
        <taxon>Comamonadaceae</taxon>
        <taxon>Hylemonella</taxon>
    </lineage>
</organism>
<feature type="binding site" description="axial binding residue" evidence="9">
    <location>
        <position position="93"/>
    </location>
    <ligand>
        <name>heme c</name>
        <dbReference type="ChEBI" id="CHEBI:61717"/>
        <label>1</label>
    </ligand>
    <ligandPart>
        <name>Fe</name>
        <dbReference type="ChEBI" id="CHEBI:18248"/>
    </ligandPart>
</feature>
<dbReference type="Pfam" id="PF00034">
    <property type="entry name" value="Cytochrom_C"/>
    <property type="match status" value="2"/>
</dbReference>
<sequence>MKNLKNLALALSSLLVAGVTAFSAASASAQGIKGDAKAGEQKNAMCIGCHGIPGYKATFPEVYQVPMISGQNAAYIAAALNAYQKGDRRHPSMRGIAESLSEQDIADLAAYYAEHGKNLPVATKAAPAPSAKVAELLTKGACISCHGEGFAKPIDGSYPKVAGQPADYLFVALKSYKIEPRATWGRSNGVMGGIAKQFSNAELKELANYISSLPGEMKTVPESRFR</sequence>
<evidence type="ECO:0000256" key="6">
    <source>
        <dbReference type="ARBA" id="ARBA00022982"/>
    </source>
</evidence>
<dbReference type="InterPro" id="IPR036909">
    <property type="entry name" value="Cyt_c-like_dom_sf"/>
</dbReference>
<dbReference type="PIRSF" id="PIRSF000005">
    <property type="entry name" value="Cytochrome_c4"/>
    <property type="match status" value="1"/>
</dbReference>
<dbReference type="InterPro" id="IPR009056">
    <property type="entry name" value="Cyt_c-like_dom"/>
</dbReference>
<dbReference type="GO" id="GO:0020037">
    <property type="term" value="F:heme binding"/>
    <property type="evidence" value="ECO:0007669"/>
    <property type="project" value="InterPro"/>
</dbReference>
<accession>A0A016XL43</accession>
<evidence type="ECO:0000256" key="1">
    <source>
        <dbReference type="ARBA" id="ARBA00004418"/>
    </source>
</evidence>
<feature type="binding site" description="covalent" evidence="8">
    <location>
        <position position="142"/>
    </location>
    <ligand>
        <name>heme c</name>
        <dbReference type="ChEBI" id="CHEBI:61717"/>
        <label>2</label>
    </ligand>
</feature>
<dbReference type="OrthoDB" id="9796421at2"/>
<dbReference type="PANTHER" id="PTHR33751:SF9">
    <property type="entry name" value="CYTOCHROME C4"/>
    <property type="match status" value="1"/>
</dbReference>
<keyword evidence="10" id="KW-0732">Signal</keyword>
<feature type="signal peptide" evidence="10">
    <location>
        <begin position="1"/>
        <end position="29"/>
    </location>
</feature>
<evidence type="ECO:0000256" key="8">
    <source>
        <dbReference type="PIRSR" id="PIRSR000005-1"/>
    </source>
</evidence>
<feature type="chain" id="PRO_5001495428" evidence="10">
    <location>
        <begin position="30"/>
        <end position="226"/>
    </location>
</feature>
<dbReference type="EMBL" id="JEMG01000001">
    <property type="protein sequence ID" value="EYC52600.1"/>
    <property type="molecule type" value="Genomic_DNA"/>
</dbReference>
<dbReference type="Proteomes" id="UP000023268">
    <property type="component" value="Unassembled WGS sequence"/>
</dbReference>
<feature type="binding site" description="covalent" evidence="8">
    <location>
        <position position="145"/>
    </location>
    <ligand>
        <name>heme c</name>
        <dbReference type="ChEBI" id="CHEBI:61717"/>
        <label>2</label>
    </ligand>
</feature>
<dbReference type="SUPFAM" id="SSF46626">
    <property type="entry name" value="Cytochrome c"/>
    <property type="match status" value="2"/>
</dbReference>
<reference evidence="12 13" key="1">
    <citation type="submission" date="2014-02" db="EMBL/GenBank/DDBJ databases">
        <title>Draft Genome of Hylemonella gracilis isolated from the Niagara River.</title>
        <authorList>
            <person name="Pawlowski D.R."/>
            <person name="Koudelka G.B."/>
        </authorList>
    </citation>
    <scope>NUCLEOTIDE SEQUENCE [LARGE SCALE GENOMIC DNA]</scope>
    <source>
        <strain evidence="12 13">Niagara R</strain>
    </source>
</reference>
<dbReference type="InterPro" id="IPR024167">
    <property type="entry name" value="Cytochrome_c4-like"/>
</dbReference>
<keyword evidence="3 8" id="KW-0349">Heme</keyword>
<dbReference type="GO" id="GO:0009055">
    <property type="term" value="F:electron transfer activity"/>
    <property type="evidence" value="ECO:0007669"/>
    <property type="project" value="InterPro"/>
</dbReference>
<evidence type="ECO:0000313" key="12">
    <source>
        <dbReference type="EMBL" id="EYC52600.1"/>
    </source>
</evidence>
<evidence type="ECO:0000256" key="7">
    <source>
        <dbReference type="ARBA" id="ARBA00023004"/>
    </source>
</evidence>
<comment type="subcellular location">
    <subcellularLocation>
        <location evidence="1">Periplasm</location>
    </subcellularLocation>
</comment>
<feature type="binding site" description="axial binding residue" evidence="9">
    <location>
        <position position="191"/>
    </location>
    <ligand>
        <name>heme c</name>
        <dbReference type="ChEBI" id="CHEBI:61717"/>
        <label>2</label>
    </ligand>
    <ligandPart>
        <name>Fe</name>
        <dbReference type="ChEBI" id="CHEBI:18248"/>
    </ligandPart>
</feature>
<dbReference type="STRING" id="1458275.AZ34_17035"/>
<evidence type="ECO:0000256" key="2">
    <source>
        <dbReference type="ARBA" id="ARBA00022448"/>
    </source>
</evidence>